<feature type="domain" description="Putative integrase N-terminal" evidence="2">
    <location>
        <begin position="22"/>
        <end position="85"/>
    </location>
</feature>
<protein>
    <recommendedName>
        <fullName evidence="6">Integrase</fullName>
    </recommendedName>
</protein>
<organism evidence="4 5">
    <name type="scientific">Legionella israelensis</name>
    <dbReference type="NCBI Taxonomy" id="454"/>
    <lineage>
        <taxon>Bacteria</taxon>
        <taxon>Pseudomonadati</taxon>
        <taxon>Pseudomonadota</taxon>
        <taxon>Gammaproteobacteria</taxon>
        <taxon>Legionellales</taxon>
        <taxon>Legionellaceae</taxon>
        <taxon>Legionella</taxon>
    </lineage>
</organism>
<evidence type="ECO:0000313" key="4">
    <source>
        <dbReference type="EMBL" id="KTD26053.1"/>
    </source>
</evidence>
<gene>
    <name evidence="4" type="ORF">Lisr_1194</name>
</gene>
<dbReference type="GO" id="GO:0006310">
    <property type="term" value="P:DNA recombination"/>
    <property type="evidence" value="ECO:0007669"/>
    <property type="project" value="UniProtKB-KW"/>
</dbReference>
<dbReference type="Proteomes" id="UP000054761">
    <property type="component" value="Unassembled WGS sequence"/>
</dbReference>
<dbReference type="Pfam" id="PF12834">
    <property type="entry name" value="Phage_int_SAM_2"/>
    <property type="match status" value="1"/>
</dbReference>
<dbReference type="Gene3D" id="1.10.443.10">
    <property type="entry name" value="Intergrase catalytic core"/>
    <property type="match status" value="1"/>
</dbReference>
<dbReference type="InterPro" id="IPR024456">
    <property type="entry name" value="Integrase_catalytic_putative"/>
</dbReference>
<evidence type="ECO:0000313" key="5">
    <source>
        <dbReference type="Proteomes" id="UP000054761"/>
    </source>
</evidence>
<evidence type="ECO:0008006" key="6">
    <source>
        <dbReference type="Google" id="ProtNLM"/>
    </source>
</evidence>
<dbReference type="InterPro" id="IPR011010">
    <property type="entry name" value="DNA_brk_join_enz"/>
</dbReference>
<dbReference type="InterPro" id="IPR024457">
    <property type="entry name" value="Putative_integrase_N"/>
</dbReference>
<name>A0A0W0W0U4_9GAMM</name>
<evidence type="ECO:0000256" key="1">
    <source>
        <dbReference type="ARBA" id="ARBA00023172"/>
    </source>
</evidence>
<keyword evidence="1" id="KW-0233">DNA recombination</keyword>
<keyword evidence="5" id="KW-1185">Reference proteome</keyword>
<dbReference type="AlphaFoldDB" id="A0A0W0W0U4"/>
<dbReference type="Pfam" id="PF12835">
    <property type="entry name" value="Integrase_1"/>
    <property type="match status" value="1"/>
</dbReference>
<comment type="caution">
    <text evidence="4">The sequence shown here is derived from an EMBL/GenBank/DDBJ whole genome shotgun (WGS) entry which is preliminary data.</text>
</comment>
<dbReference type="EMBL" id="LNYH01000058">
    <property type="protein sequence ID" value="KTD26053.1"/>
    <property type="molecule type" value="Genomic_DNA"/>
</dbReference>
<dbReference type="STRING" id="454.Lisr_1194"/>
<feature type="domain" description="Integrase catalytic" evidence="3">
    <location>
        <begin position="124"/>
        <end position="236"/>
    </location>
</feature>
<dbReference type="GO" id="GO:0003677">
    <property type="term" value="F:DNA binding"/>
    <property type="evidence" value="ECO:0007669"/>
    <property type="project" value="InterPro"/>
</dbReference>
<dbReference type="SUPFAM" id="SSF56349">
    <property type="entry name" value="DNA breaking-rejoining enzymes"/>
    <property type="match status" value="1"/>
</dbReference>
<evidence type="ECO:0000259" key="3">
    <source>
        <dbReference type="Pfam" id="PF12835"/>
    </source>
</evidence>
<sequence length="298" mass="34907">MNNKLRNALYSVNQFVKKMRCYSYASQADTRHMLRRCMKDLHELGFKVGHLKGLKPKHIYVLVEHWKQQVRSPATIKNYMAKLRKTADLLDNPKLVKKGNDSYQIDKRSYVPTHSKAITHIDLDKCTDPYIRLSLEAQMLFGLRREESMKFVWSEAWRGDCLWIKPSWTKGGIGRVIDITHEKQKEWLNKVSQQIPKNLSLIPLGRSYKKHLSYYQQQINSMGLCKLHGLRHAYAQRRYAEITKQLNPLRQGLICPIAGGKPTHFLNKIEKEIDRKARKQISRELGHSRLNITKIYLG</sequence>
<dbReference type="RefSeq" id="WP_058501551.1">
    <property type="nucleotide sequence ID" value="NZ_CAAAJA010000037.1"/>
</dbReference>
<dbReference type="InterPro" id="IPR013762">
    <property type="entry name" value="Integrase-like_cat_sf"/>
</dbReference>
<accession>A0A0W0W0U4</accession>
<dbReference type="PATRIC" id="fig|454.4.peg.1285"/>
<reference evidence="4 5" key="1">
    <citation type="submission" date="2015-11" db="EMBL/GenBank/DDBJ databases">
        <title>Genomic analysis of 38 Legionella species identifies large and diverse effector repertoires.</title>
        <authorList>
            <person name="Burstein D."/>
            <person name="Amaro F."/>
            <person name="Zusman T."/>
            <person name="Lifshitz Z."/>
            <person name="Cohen O."/>
            <person name="Gilbert J.A."/>
            <person name="Pupko T."/>
            <person name="Shuman H.A."/>
            <person name="Segal G."/>
        </authorList>
    </citation>
    <scope>NUCLEOTIDE SEQUENCE [LARGE SCALE GENOMIC DNA]</scope>
    <source>
        <strain evidence="4 5">Bercovier 4</strain>
    </source>
</reference>
<evidence type="ECO:0000259" key="2">
    <source>
        <dbReference type="Pfam" id="PF12834"/>
    </source>
</evidence>
<dbReference type="OrthoDB" id="5394387at2"/>
<proteinExistence type="predicted"/>
<dbReference type="GO" id="GO:0015074">
    <property type="term" value="P:DNA integration"/>
    <property type="evidence" value="ECO:0007669"/>
    <property type="project" value="InterPro"/>
</dbReference>